<reference evidence="3 4" key="1">
    <citation type="journal article" date="2020" name="IScience">
        <title>Genome Sequencing of the Endangered Kingdonia uniflora (Circaeasteraceae, Ranunculales) Reveals Potential Mechanisms of Evolutionary Specialization.</title>
        <authorList>
            <person name="Sun Y."/>
            <person name="Deng T."/>
            <person name="Zhang A."/>
            <person name="Moore M.J."/>
            <person name="Landis J.B."/>
            <person name="Lin N."/>
            <person name="Zhang H."/>
            <person name="Zhang X."/>
            <person name="Huang J."/>
            <person name="Zhang X."/>
            <person name="Sun H."/>
            <person name="Wang H."/>
        </authorList>
    </citation>
    <scope>NUCLEOTIDE SEQUENCE [LARGE SCALE GENOMIC DNA]</scope>
    <source>
        <strain evidence="3">TB1705</strain>
        <tissue evidence="3">Leaf</tissue>
    </source>
</reference>
<dbReference type="InterPro" id="IPR003959">
    <property type="entry name" value="ATPase_AAA_core"/>
</dbReference>
<dbReference type="GO" id="GO:0045037">
    <property type="term" value="P:protein import into chloroplast stroma"/>
    <property type="evidence" value="ECO:0007669"/>
    <property type="project" value="TreeGrafter"/>
</dbReference>
<evidence type="ECO:0000313" key="3">
    <source>
        <dbReference type="EMBL" id="KAF6139264.1"/>
    </source>
</evidence>
<dbReference type="AlphaFoldDB" id="A0A7J7L9P5"/>
<dbReference type="Gene3D" id="3.40.50.300">
    <property type="entry name" value="P-loop containing nucleotide triphosphate hydrolases"/>
    <property type="match status" value="1"/>
</dbReference>
<dbReference type="GO" id="GO:0016887">
    <property type="term" value="F:ATP hydrolysis activity"/>
    <property type="evidence" value="ECO:0007669"/>
    <property type="project" value="InterPro"/>
</dbReference>
<dbReference type="Proteomes" id="UP000541444">
    <property type="component" value="Unassembled WGS sequence"/>
</dbReference>
<sequence>MERATATRGRCTAVKTGRGATSNTGRGAASNIGRGAASNIGSAPFQPPRPAPYVDIWQGIEFGQSKAQARVDGSMGVSFNDVAGIEEAVEELQETLVAKAIAGEAGIPFYQMVGSKFVEVLVGVGSARIRDLFKRAKVNKPSVIFIDEIDALATRYGLYYF</sequence>
<evidence type="ECO:0000256" key="1">
    <source>
        <dbReference type="SAM" id="MobiDB-lite"/>
    </source>
</evidence>
<dbReference type="PANTHER" id="PTHR23076">
    <property type="entry name" value="METALLOPROTEASE M41 FTSH"/>
    <property type="match status" value="1"/>
</dbReference>
<dbReference type="PANTHER" id="PTHR23076:SF111">
    <property type="entry name" value="INACTIVE ATP-DEPENDENT ZINC METALLOPROTEASE FTSHI 1, CHLOROPLASTIC-RELATED"/>
    <property type="match status" value="1"/>
</dbReference>
<evidence type="ECO:0000313" key="4">
    <source>
        <dbReference type="Proteomes" id="UP000541444"/>
    </source>
</evidence>
<comment type="caution">
    <text evidence="3">The sequence shown here is derived from an EMBL/GenBank/DDBJ whole genome shotgun (WGS) entry which is preliminary data.</text>
</comment>
<dbReference type="GO" id="GO:0004176">
    <property type="term" value="F:ATP-dependent peptidase activity"/>
    <property type="evidence" value="ECO:0007669"/>
    <property type="project" value="TreeGrafter"/>
</dbReference>
<name>A0A7J7L9P5_9MAGN</name>
<dbReference type="GO" id="GO:0005524">
    <property type="term" value="F:ATP binding"/>
    <property type="evidence" value="ECO:0007669"/>
    <property type="project" value="InterPro"/>
</dbReference>
<feature type="domain" description="ATPase AAA-type core" evidence="2">
    <location>
        <begin position="95"/>
        <end position="155"/>
    </location>
</feature>
<feature type="non-terminal residue" evidence="3">
    <location>
        <position position="1"/>
    </location>
</feature>
<dbReference type="EMBL" id="JACGCM010002501">
    <property type="protein sequence ID" value="KAF6139264.1"/>
    <property type="molecule type" value="Genomic_DNA"/>
</dbReference>
<dbReference type="SUPFAM" id="SSF52540">
    <property type="entry name" value="P-loop containing nucleoside triphosphate hydrolases"/>
    <property type="match status" value="1"/>
</dbReference>
<gene>
    <name evidence="3" type="ORF">GIB67_021474</name>
</gene>
<dbReference type="GO" id="GO:0009507">
    <property type="term" value="C:chloroplast"/>
    <property type="evidence" value="ECO:0007669"/>
    <property type="project" value="TreeGrafter"/>
</dbReference>
<dbReference type="OrthoDB" id="1413014at2759"/>
<keyword evidence="4" id="KW-1185">Reference proteome</keyword>
<evidence type="ECO:0000259" key="2">
    <source>
        <dbReference type="Pfam" id="PF00004"/>
    </source>
</evidence>
<proteinExistence type="predicted"/>
<dbReference type="GO" id="GO:0006508">
    <property type="term" value="P:proteolysis"/>
    <property type="evidence" value="ECO:0007669"/>
    <property type="project" value="TreeGrafter"/>
</dbReference>
<protein>
    <recommendedName>
        <fullName evidence="2">ATPase AAA-type core domain-containing protein</fullName>
    </recommendedName>
</protein>
<organism evidence="3 4">
    <name type="scientific">Kingdonia uniflora</name>
    <dbReference type="NCBI Taxonomy" id="39325"/>
    <lineage>
        <taxon>Eukaryota</taxon>
        <taxon>Viridiplantae</taxon>
        <taxon>Streptophyta</taxon>
        <taxon>Embryophyta</taxon>
        <taxon>Tracheophyta</taxon>
        <taxon>Spermatophyta</taxon>
        <taxon>Magnoliopsida</taxon>
        <taxon>Ranunculales</taxon>
        <taxon>Circaeasteraceae</taxon>
        <taxon>Kingdonia</taxon>
    </lineage>
</organism>
<dbReference type="InterPro" id="IPR027417">
    <property type="entry name" value="P-loop_NTPase"/>
</dbReference>
<accession>A0A7J7L9P5</accession>
<feature type="region of interest" description="Disordered" evidence="1">
    <location>
        <begin position="1"/>
        <end position="29"/>
    </location>
</feature>
<dbReference type="Pfam" id="PF00004">
    <property type="entry name" value="AAA"/>
    <property type="match status" value="1"/>
</dbReference>